<dbReference type="SUPFAM" id="SSF141571">
    <property type="entry name" value="Pentapeptide repeat-like"/>
    <property type="match status" value="1"/>
</dbReference>
<protein>
    <recommendedName>
        <fullName evidence="3">Pentapeptide repeat-containing protein</fullName>
    </recommendedName>
</protein>
<dbReference type="Gene3D" id="2.160.20.80">
    <property type="entry name" value="E3 ubiquitin-protein ligase SopA"/>
    <property type="match status" value="1"/>
</dbReference>
<accession>A0ABQ3M7N0</accession>
<dbReference type="EMBL" id="BNAY01000011">
    <property type="protein sequence ID" value="GHH34492.1"/>
    <property type="molecule type" value="Genomic_DNA"/>
</dbReference>
<comment type="caution">
    <text evidence="1">The sequence shown here is derived from an EMBL/GenBank/DDBJ whole genome shotgun (WGS) entry which is preliminary data.</text>
</comment>
<evidence type="ECO:0000313" key="1">
    <source>
        <dbReference type="EMBL" id="GHH34492.1"/>
    </source>
</evidence>
<keyword evidence="2" id="KW-1185">Reference proteome</keyword>
<reference evidence="2" key="1">
    <citation type="journal article" date="2019" name="Int. J. Syst. Evol. Microbiol.">
        <title>The Global Catalogue of Microorganisms (GCM) 10K type strain sequencing project: providing services to taxonomists for standard genome sequencing and annotation.</title>
        <authorList>
            <consortium name="The Broad Institute Genomics Platform"/>
            <consortium name="The Broad Institute Genome Sequencing Center for Infectious Disease"/>
            <person name="Wu L."/>
            <person name="Ma J."/>
        </authorList>
    </citation>
    <scope>NUCLEOTIDE SEQUENCE [LARGE SCALE GENOMIC DNA]</scope>
    <source>
        <strain evidence="2">CGMCC 4.7683</strain>
    </source>
</reference>
<organism evidence="1 2">
    <name type="scientific">Amycolatopsis oliviviridis</name>
    <dbReference type="NCBI Taxonomy" id="1471590"/>
    <lineage>
        <taxon>Bacteria</taxon>
        <taxon>Bacillati</taxon>
        <taxon>Actinomycetota</taxon>
        <taxon>Actinomycetes</taxon>
        <taxon>Pseudonocardiales</taxon>
        <taxon>Pseudonocardiaceae</taxon>
        <taxon>Amycolatopsis</taxon>
    </lineage>
</organism>
<name>A0ABQ3M7N0_9PSEU</name>
<dbReference type="RefSeq" id="WP_191259106.1">
    <property type="nucleotide sequence ID" value="NZ_BNAY01000011.1"/>
</dbReference>
<evidence type="ECO:0000313" key="2">
    <source>
        <dbReference type="Proteomes" id="UP000635387"/>
    </source>
</evidence>
<gene>
    <name evidence="1" type="ORF">GCM10017790_74480</name>
</gene>
<dbReference type="Proteomes" id="UP000635387">
    <property type="component" value="Unassembled WGS sequence"/>
</dbReference>
<evidence type="ECO:0008006" key="3">
    <source>
        <dbReference type="Google" id="ProtNLM"/>
    </source>
</evidence>
<sequence length="224" mass="23782">MEFRDFDGIKVRRPSVEREDLAAEPAVFDGDFDFDSVHLGGDDQNGGDQDGVRGGGEIARSLVSEVSLANARLDRLTLSDVVLEGVDLSNAAIRELAARRVEILRCRAIGLGVSIASASDLYVENARFDYASLAIERVKGPAVFSGCSFRETVFSGDLSRLTFVDCDFTETEFAATGAVDCDLRGSRLSGVRGLLTLRGAKITVEQAVSIAGILAAESGLSVVG</sequence>
<proteinExistence type="predicted"/>